<evidence type="ECO:0000256" key="2">
    <source>
        <dbReference type="SAM" id="SignalP"/>
    </source>
</evidence>
<name>F0V2V1_MYCS3</name>
<keyword evidence="2" id="KW-0732">Signal</keyword>
<gene>
    <name evidence="3" type="ORF">MSUIS_00800</name>
</gene>
<feature type="compositionally biased region" description="Polar residues" evidence="1">
    <location>
        <begin position="59"/>
        <end position="85"/>
    </location>
</feature>
<reference evidence="3 4" key="1">
    <citation type="journal article" date="2011" name="J. Bacteriol.">
        <title>Complete genome sequence of the hemotrophic Mycoplasma suis strain KI3806.</title>
        <authorList>
            <person name="Oehlerking J."/>
            <person name="Kube M."/>
            <person name="Felder K.M."/>
            <person name="Matter D."/>
            <person name="Wittenbrink M.M."/>
            <person name="Schwarzenbach S."/>
            <person name="Kramer M.M."/>
            <person name="Hoelzle K."/>
            <person name="Hoelzle L.E."/>
        </authorList>
    </citation>
    <scope>NUCLEOTIDE SEQUENCE [LARGE SCALE GENOMIC DNA]</scope>
    <source>
        <strain evidence="4">KI_3806</strain>
    </source>
</reference>
<dbReference type="KEGG" id="msk:MSUIS_00800"/>
<feature type="signal peptide" evidence="2">
    <location>
        <begin position="1"/>
        <end position="20"/>
    </location>
</feature>
<accession>F0V2V1</accession>
<feature type="chain" id="PRO_5003262471" evidence="2">
    <location>
        <begin position="21"/>
        <end position="236"/>
    </location>
</feature>
<evidence type="ECO:0000313" key="3">
    <source>
        <dbReference type="EMBL" id="CBZ40173.1"/>
    </source>
</evidence>
<protein>
    <submittedName>
        <fullName evidence="3">Uncharacterized protein</fullName>
    </submittedName>
</protein>
<dbReference type="HOGENOM" id="CLU_067788_0_0_14"/>
<evidence type="ECO:0000313" key="4">
    <source>
        <dbReference type="Proteomes" id="UP000008645"/>
    </source>
</evidence>
<dbReference type="EMBL" id="FQ790233">
    <property type="protein sequence ID" value="CBZ40173.1"/>
    <property type="molecule type" value="Genomic_DNA"/>
</dbReference>
<dbReference type="AlphaFoldDB" id="F0V2V1"/>
<feature type="region of interest" description="Disordered" evidence="1">
    <location>
        <begin position="59"/>
        <end position="98"/>
    </location>
</feature>
<sequence length="236" mass="25406">MFAVATWAKIALAIVSFGSAAGGTYLVKSSSYGTNSVNSTEKQWLRPRNDEKVYVTGNNGQLALSNPENPSITDSRDTSTLSRGANGSRGNGKKTFGKIGQDSDINGEYILSGGDNSEGDICMTISKGADGEKCNSTISSKVSEIEKSGKKFRLWLKTESKEHAGYVLRGLGFENKGNNLDADKWFESNVSIEVTLNFDTLTCQLTDKTTSSPEVKEVNVSCFNKQEGVVREAVAT</sequence>
<proteinExistence type="predicted"/>
<dbReference type="RefSeq" id="WP_013608785.1">
    <property type="nucleotide sequence ID" value="NC_015153.1"/>
</dbReference>
<evidence type="ECO:0000256" key="1">
    <source>
        <dbReference type="SAM" id="MobiDB-lite"/>
    </source>
</evidence>
<organism evidence="3 4">
    <name type="scientific">Mycoplasma suis (strain KI_3806)</name>
    <dbReference type="NCBI Taxonomy" id="708248"/>
    <lineage>
        <taxon>Bacteria</taxon>
        <taxon>Bacillati</taxon>
        <taxon>Mycoplasmatota</taxon>
        <taxon>Mollicutes</taxon>
        <taxon>Mycoplasmataceae</taxon>
        <taxon>Mycoplasma</taxon>
    </lineage>
</organism>
<dbReference type="Proteomes" id="UP000008645">
    <property type="component" value="Chromosome"/>
</dbReference>